<evidence type="ECO:0000256" key="1">
    <source>
        <dbReference type="ARBA" id="ARBA00008791"/>
    </source>
</evidence>
<dbReference type="PANTHER" id="PTHR46268">
    <property type="entry name" value="STRESS RESPONSE PROTEIN NHAX"/>
    <property type="match status" value="1"/>
</dbReference>
<protein>
    <submittedName>
        <fullName evidence="3">Universal stress protein family protein</fullName>
    </submittedName>
</protein>
<evidence type="ECO:0000313" key="4">
    <source>
        <dbReference type="Proteomes" id="UP000244128"/>
    </source>
</evidence>
<dbReference type="SUPFAM" id="SSF52402">
    <property type="entry name" value="Adenine nucleotide alpha hydrolases-like"/>
    <property type="match status" value="1"/>
</dbReference>
<dbReference type="PRINTS" id="PR01438">
    <property type="entry name" value="UNVRSLSTRESS"/>
</dbReference>
<sequence length="77" mass="8334">MALLTPAKARLESAGIPFDVHVRTGNPAEVIIDLSREYHCDLIVMGTRGMGTIKNLLLGSVASKVIHLTEKPLLLVK</sequence>
<accession>A0A2T5H0I7</accession>
<proteinExistence type="inferred from homology"/>
<dbReference type="PANTHER" id="PTHR46268:SF6">
    <property type="entry name" value="UNIVERSAL STRESS PROTEIN UP12"/>
    <property type="match status" value="1"/>
</dbReference>
<dbReference type="CDD" id="cd00293">
    <property type="entry name" value="USP-like"/>
    <property type="match status" value="1"/>
</dbReference>
<evidence type="ECO:0000259" key="2">
    <source>
        <dbReference type="Pfam" id="PF00582"/>
    </source>
</evidence>
<dbReference type="InterPro" id="IPR014729">
    <property type="entry name" value="Rossmann-like_a/b/a_fold"/>
</dbReference>
<reference evidence="3 4" key="1">
    <citation type="submission" date="2018-04" db="EMBL/GenBank/DDBJ databases">
        <title>Active sludge and wastewater microbial communities from Klosterneuburg, Austria.</title>
        <authorList>
            <person name="Wagner M."/>
        </authorList>
    </citation>
    <scope>NUCLEOTIDE SEQUENCE [LARGE SCALE GENOMIC DNA]</scope>
    <source>
        <strain evidence="3 4">Nm49</strain>
    </source>
</reference>
<evidence type="ECO:0000313" key="3">
    <source>
        <dbReference type="EMBL" id="PTQ65069.1"/>
    </source>
</evidence>
<feature type="domain" description="UspA" evidence="2">
    <location>
        <begin position="7"/>
        <end position="77"/>
    </location>
</feature>
<dbReference type="Gene3D" id="3.40.50.620">
    <property type="entry name" value="HUPs"/>
    <property type="match status" value="1"/>
</dbReference>
<dbReference type="InterPro" id="IPR006015">
    <property type="entry name" value="Universal_stress_UspA"/>
</dbReference>
<comment type="similarity">
    <text evidence="1">Belongs to the universal stress protein A family.</text>
</comment>
<organism evidence="3 4">
    <name type="scientific">Nitrosomonas oligotropha</name>
    <dbReference type="NCBI Taxonomy" id="42354"/>
    <lineage>
        <taxon>Bacteria</taxon>
        <taxon>Pseudomonadati</taxon>
        <taxon>Pseudomonadota</taxon>
        <taxon>Betaproteobacteria</taxon>
        <taxon>Nitrosomonadales</taxon>
        <taxon>Nitrosomonadaceae</taxon>
        <taxon>Nitrosomonas</taxon>
    </lineage>
</organism>
<comment type="caution">
    <text evidence="3">The sequence shown here is derived from an EMBL/GenBank/DDBJ whole genome shotgun (WGS) entry which is preliminary data.</text>
</comment>
<dbReference type="EMBL" id="QAOI01000061">
    <property type="protein sequence ID" value="PTQ65069.1"/>
    <property type="molecule type" value="Genomic_DNA"/>
</dbReference>
<dbReference type="Pfam" id="PF00582">
    <property type="entry name" value="Usp"/>
    <property type="match status" value="1"/>
</dbReference>
<name>A0A2T5H0I7_9PROT</name>
<dbReference type="InterPro" id="IPR006016">
    <property type="entry name" value="UspA"/>
</dbReference>
<dbReference type="AlphaFoldDB" id="A0A2T5H0I7"/>
<dbReference type="Proteomes" id="UP000244128">
    <property type="component" value="Unassembled WGS sequence"/>
</dbReference>
<gene>
    <name evidence="3" type="ORF">C8R26_1613</name>
</gene>